<reference evidence="7" key="1">
    <citation type="submission" date="2015-07" db="EMBL/GenBank/DDBJ databases">
        <title>Genome sequencing project for genomic taxonomy and phylogenomics of Bacillus-like bacteria.</title>
        <authorList>
            <person name="Liu B."/>
            <person name="Wang J."/>
            <person name="Zhu Y."/>
            <person name="Liu G."/>
            <person name="Chen Q."/>
            <person name="Chen Z."/>
            <person name="Lan J."/>
            <person name="Che J."/>
            <person name="Ge C."/>
            <person name="Shi H."/>
            <person name="Pan Z."/>
            <person name="Liu X."/>
        </authorList>
    </citation>
    <scope>NUCLEOTIDE SEQUENCE [LARGE SCALE GENOMIC DNA]</scope>
    <source>
        <strain evidence="7">DSM 9887</strain>
    </source>
</reference>
<organism evidence="6 7">
    <name type="scientific">Brevibacillus reuszeri</name>
    <dbReference type="NCBI Taxonomy" id="54915"/>
    <lineage>
        <taxon>Bacteria</taxon>
        <taxon>Bacillati</taxon>
        <taxon>Bacillota</taxon>
        <taxon>Bacilli</taxon>
        <taxon>Bacillales</taxon>
        <taxon>Paenibacillaceae</taxon>
        <taxon>Brevibacillus</taxon>
    </lineage>
</organism>
<comment type="caution">
    <text evidence="6">The sequence shown here is derived from an EMBL/GenBank/DDBJ whole genome shotgun (WGS) entry which is preliminary data.</text>
</comment>
<dbReference type="Proteomes" id="UP000036834">
    <property type="component" value="Unassembled WGS sequence"/>
</dbReference>
<dbReference type="OrthoDB" id="2366010at2"/>
<dbReference type="AlphaFoldDB" id="A0A0K9YU91"/>
<dbReference type="GO" id="GO:0003677">
    <property type="term" value="F:DNA binding"/>
    <property type="evidence" value="ECO:0007669"/>
    <property type="project" value="UniProtKB-KW"/>
</dbReference>
<dbReference type="PROSITE" id="PS50995">
    <property type="entry name" value="HTH_MARR_2"/>
    <property type="match status" value="1"/>
</dbReference>
<dbReference type="Pfam" id="PF01047">
    <property type="entry name" value="MarR"/>
    <property type="match status" value="1"/>
</dbReference>
<dbReference type="InterPro" id="IPR036388">
    <property type="entry name" value="WH-like_DNA-bd_sf"/>
</dbReference>
<reference evidence="6" key="2">
    <citation type="submission" date="2015-07" db="EMBL/GenBank/DDBJ databases">
        <title>MeaNS - Measles Nucleotide Surveillance Program.</title>
        <authorList>
            <person name="Tran T."/>
            <person name="Druce J."/>
        </authorList>
    </citation>
    <scope>NUCLEOTIDE SEQUENCE</scope>
    <source>
        <strain evidence="6">DSM 9887</strain>
    </source>
</reference>
<evidence type="ECO:0000256" key="1">
    <source>
        <dbReference type="ARBA" id="ARBA00023015"/>
    </source>
</evidence>
<sequence>MTHKELEEEQILNLLVGLTNKISPKFERCTGISSSRLAILQILCECNEINQSQLQKHINIDSAAITRHLKQLEADGMVTRHKNPMDHRETFVRLSEEGHQRIEGYKSEKRNFIQQILEGFSEDETLILVDFLKRMQNNI</sequence>
<dbReference type="PATRIC" id="fig|54915.3.peg.899"/>
<accession>A0A0K9YU91</accession>
<dbReference type="SUPFAM" id="SSF46785">
    <property type="entry name" value="Winged helix' DNA-binding domain"/>
    <property type="match status" value="1"/>
</dbReference>
<evidence type="ECO:0000313" key="8">
    <source>
        <dbReference type="Proteomes" id="UP000319578"/>
    </source>
</evidence>
<keyword evidence="2" id="KW-0238">DNA-binding</keyword>
<dbReference type="Gene3D" id="1.10.10.10">
    <property type="entry name" value="Winged helix-like DNA-binding domain superfamily/Winged helix DNA-binding domain"/>
    <property type="match status" value="1"/>
</dbReference>
<dbReference type="RefSeq" id="WP_049738263.1">
    <property type="nucleotide sequence ID" value="NZ_BJON01000026.1"/>
</dbReference>
<dbReference type="CDD" id="cd00090">
    <property type="entry name" value="HTH_ARSR"/>
    <property type="match status" value="1"/>
</dbReference>
<dbReference type="InterPro" id="IPR036390">
    <property type="entry name" value="WH_DNA-bd_sf"/>
</dbReference>
<dbReference type="PRINTS" id="PR00598">
    <property type="entry name" value="HTHMARR"/>
</dbReference>
<dbReference type="PANTHER" id="PTHR42756">
    <property type="entry name" value="TRANSCRIPTIONAL REGULATOR, MARR"/>
    <property type="match status" value="1"/>
</dbReference>
<dbReference type="Proteomes" id="UP000319578">
    <property type="component" value="Unassembled WGS sequence"/>
</dbReference>
<dbReference type="InterPro" id="IPR011991">
    <property type="entry name" value="ArsR-like_HTH"/>
</dbReference>
<evidence type="ECO:0000256" key="3">
    <source>
        <dbReference type="ARBA" id="ARBA00023163"/>
    </source>
</evidence>
<dbReference type="EMBL" id="BJON01000026">
    <property type="protein sequence ID" value="GED72180.1"/>
    <property type="molecule type" value="Genomic_DNA"/>
</dbReference>
<dbReference type="GO" id="GO:0003700">
    <property type="term" value="F:DNA-binding transcription factor activity"/>
    <property type="evidence" value="ECO:0007669"/>
    <property type="project" value="InterPro"/>
</dbReference>
<keyword evidence="3" id="KW-0804">Transcription</keyword>
<gene>
    <name evidence="5" type="primary">ydgJ</name>
    <name evidence="6" type="ORF">ADS79_09885</name>
    <name evidence="5" type="ORF">BRE01_58820</name>
</gene>
<reference evidence="5 8" key="3">
    <citation type="submission" date="2019-06" db="EMBL/GenBank/DDBJ databases">
        <title>Whole genome shotgun sequence of Brevibacillus reuszeri NBRC 15719.</title>
        <authorList>
            <person name="Hosoyama A."/>
            <person name="Uohara A."/>
            <person name="Ohji S."/>
            <person name="Ichikawa N."/>
        </authorList>
    </citation>
    <scope>NUCLEOTIDE SEQUENCE [LARGE SCALE GENOMIC DNA]</scope>
    <source>
        <strain evidence="5 8">NBRC 15719</strain>
    </source>
</reference>
<dbReference type="SMART" id="SM00347">
    <property type="entry name" value="HTH_MARR"/>
    <property type="match status" value="1"/>
</dbReference>
<keyword evidence="8" id="KW-1185">Reference proteome</keyword>
<feature type="domain" description="HTH marR-type" evidence="4">
    <location>
        <begin position="8"/>
        <end position="137"/>
    </location>
</feature>
<dbReference type="PANTHER" id="PTHR42756:SF1">
    <property type="entry name" value="TRANSCRIPTIONAL REPRESSOR OF EMRAB OPERON"/>
    <property type="match status" value="1"/>
</dbReference>
<proteinExistence type="predicted"/>
<evidence type="ECO:0000313" key="7">
    <source>
        <dbReference type="Proteomes" id="UP000036834"/>
    </source>
</evidence>
<name>A0A0K9YU91_9BACL</name>
<dbReference type="STRING" id="54915.ADS79_09885"/>
<evidence type="ECO:0000313" key="6">
    <source>
        <dbReference type="EMBL" id="KNB72217.1"/>
    </source>
</evidence>
<dbReference type="InterPro" id="IPR000835">
    <property type="entry name" value="HTH_MarR-typ"/>
</dbReference>
<dbReference type="EMBL" id="LGIQ01000007">
    <property type="protein sequence ID" value="KNB72217.1"/>
    <property type="molecule type" value="Genomic_DNA"/>
</dbReference>
<protein>
    <submittedName>
        <fullName evidence="5">HTH-type transcriptional regulator YdgJ</fullName>
    </submittedName>
    <submittedName>
        <fullName evidence="6">MarR family transcriptional regulator</fullName>
    </submittedName>
</protein>
<evidence type="ECO:0000256" key="2">
    <source>
        <dbReference type="ARBA" id="ARBA00023125"/>
    </source>
</evidence>
<evidence type="ECO:0000259" key="4">
    <source>
        <dbReference type="PROSITE" id="PS50995"/>
    </source>
</evidence>
<keyword evidence="1" id="KW-0805">Transcription regulation</keyword>
<evidence type="ECO:0000313" key="5">
    <source>
        <dbReference type="EMBL" id="GED72180.1"/>
    </source>
</evidence>